<protein>
    <recommendedName>
        <fullName evidence="14">Dopamine beta-monooxygenase</fullName>
    </recommendedName>
</protein>
<name>A0A9J6AQH9_SOLCO</name>
<feature type="signal peptide" evidence="9">
    <location>
        <begin position="1"/>
        <end position="21"/>
    </location>
</feature>
<dbReference type="Pfam" id="PF03188">
    <property type="entry name" value="Cytochrom_B561"/>
    <property type="match status" value="1"/>
</dbReference>
<dbReference type="EMBL" id="JACXVP010000002">
    <property type="protein sequence ID" value="KAG5626569.1"/>
    <property type="molecule type" value="Genomic_DNA"/>
</dbReference>
<dbReference type="CDD" id="cd08760">
    <property type="entry name" value="Cyt_b561_FRRS1_like"/>
    <property type="match status" value="1"/>
</dbReference>
<dbReference type="PROSITE" id="PS50836">
    <property type="entry name" value="DOMON"/>
    <property type="match status" value="1"/>
</dbReference>
<feature type="transmembrane region" description="Helical" evidence="8">
    <location>
        <begin position="231"/>
        <end position="251"/>
    </location>
</feature>
<feature type="transmembrane region" description="Helical" evidence="8">
    <location>
        <begin position="335"/>
        <end position="353"/>
    </location>
</feature>
<evidence type="ECO:0000256" key="3">
    <source>
        <dbReference type="ARBA" id="ARBA00022692"/>
    </source>
</evidence>
<dbReference type="CDD" id="cd09631">
    <property type="entry name" value="DOMON_DOH"/>
    <property type="match status" value="1"/>
</dbReference>
<dbReference type="SMART" id="SM00664">
    <property type="entry name" value="DoH"/>
    <property type="match status" value="1"/>
</dbReference>
<dbReference type="Proteomes" id="UP000824120">
    <property type="component" value="Chromosome 2"/>
</dbReference>
<organism evidence="12 13">
    <name type="scientific">Solanum commersonii</name>
    <name type="common">Commerson's wild potato</name>
    <name type="synonym">Commerson's nightshade</name>
    <dbReference type="NCBI Taxonomy" id="4109"/>
    <lineage>
        <taxon>Eukaryota</taxon>
        <taxon>Viridiplantae</taxon>
        <taxon>Streptophyta</taxon>
        <taxon>Embryophyta</taxon>
        <taxon>Tracheophyta</taxon>
        <taxon>Spermatophyta</taxon>
        <taxon>Magnoliopsida</taxon>
        <taxon>eudicotyledons</taxon>
        <taxon>Gunneridae</taxon>
        <taxon>Pentapetalae</taxon>
        <taxon>asterids</taxon>
        <taxon>lamiids</taxon>
        <taxon>Solanales</taxon>
        <taxon>Solanaceae</taxon>
        <taxon>Solanoideae</taxon>
        <taxon>Solaneae</taxon>
        <taxon>Solanum</taxon>
    </lineage>
</organism>
<dbReference type="PANTHER" id="PTHR23130:SF198">
    <property type="entry name" value="CYTOCHROME B561 DOMAIN-CONTAINING PROTEIN"/>
    <property type="match status" value="1"/>
</dbReference>
<evidence type="ECO:0000256" key="8">
    <source>
        <dbReference type="SAM" id="Phobius"/>
    </source>
</evidence>
<evidence type="ECO:0000256" key="1">
    <source>
        <dbReference type="ARBA" id="ARBA00004370"/>
    </source>
</evidence>
<dbReference type="InterPro" id="IPR005018">
    <property type="entry name" value="DOMON_domain"/>
</dbReference>
<dbReference type="OrthoDB" id="19261at2759"/>
<dbReference type="InterPro" id="IPR045266">
    <property type="entry name" value="DOH_DOMON"/>
</dbReference>
<sequence length="398" mass="44568">MKTDEISRLLVLSVFSVILFGFQREKNVVVMAIDEDEKALCSVNLAEFLPPPYGGLENMACQPVWNSFLLRYSQSKDNVITIVLSTIYTSGWVGIGFSRDGMMINSSCMAGWVTPAGHGKIKQYYVEGFTPSKIIPDKGELPLTSVPPLIYLQGATVYLAFQLKYLTPLKTQPMLLAFSTKYPQHHHLTAHEEKTTIKFDFSSGQLISVLHLLSLLHLIPNNYISSKTHGVLGILGWGLFLPFGAIFARYFRSQPLWYCFHVSAQFIGFILGLAGVLLGIQLNNKLQPDIPGHQGIGILILVLSILQVLAFFVRPDIDSKYRKYWNYYHSWVGRTALFFGALNIVLGMHYAGAGQGWKISYGFILASTMLACIILEMLLRLKKLDEPTLPSNYAMNTI</sequence>
<evidence type="ECO:0000313" key="12">
    <source>
        <dbReference type="EMBL" id="KAG5626569.1"/>
    </source>
</evidence>
<keyword evidence="2" id="KW-0813">Transport</keyword>
<feature type="domain" description="Cytochrome b561" evidence="11">
    <location>
        <begin position="199"/>
        <end position="384"/>
    </location>
</feature>
<feature type="chain" id="PRO_5039891744" description="Dopamine beta-monooxygenase" evidence="9">
    <location>
        <begin position="22"/>
        <end position="398"/>
    </location>
</feature>
<keyword evidence="7 8" id="KW-0472">Membrane</keyword>
<evidence type="ECO:0000256" key="5">
    <source>
        <dbReference type="ARBA" id="ARBA00022982"/>
    </source>
</evidence>
<feature type="transmembrane region" description="Helical" evidence="8">
    <location>
        <begin position="359"/>
        <end position="379"/>
    </location>
</feature>
<evidence type="ECO:0000313" key="13">
    <source>
        <dbReference type="Proteomes" id="UP000824120"/>
    </source>
</evidence>
<dbReference type="AlphaFoldDB" id="A0A9J6AQH9"/>
<dbReference type="PROSITE" id="PS50939">
    <property type="entry name" value="CYTOCHROME_B561"/>
    <property type="match status" value="1"/>
</dbReference>
<accession>A0A9J6AQH9</accession>
<dbReference type="PANTHER" id="PTHR23130">
    <property type="entry name" value="CYTOCHROME B561 AND DOMON DOMAIN-CONTAINING PROTEIN"/>
    <property type="match status" value="1"/>
</dbReference>
<evidence type="ECO:0000256" key="9">
    <source>
        <dbReference type="SAM" id="SignalP"/>
    </source>
</evidence>
<evidence type="ECO:0000256" key="6">
    <source>
        <dbReference type="ARBA" id="ARBA00022989"/>
    </source>
</evidence>
<evidence type="ECO:0000256" key="4">
    <source>
        <dbReference type="ARBA" id="ARBA00022729"/>
    </source>
</evidence>
<evidence type="ECO:0000256" key="2">
    <source>
        <dbReference type="ARBA" id="ARBA00022448"/>
    </source>
</evidence>
<dbReference type="Pfam" id="PF03351">
    <property type="entry name" value="DOMON"/>
    <property type="match status" value="1"/>
</dbReference>
<keyword evidence="3 8" id="KW-0812">Transmembrane</keyword>
<proteinExistence type="predicted"/>
<evidence type="ECO:0008006" key="14">
    <source>
        <dbReference type="Google" id="ProtNLM"/>
    </source>
</evidence>
<keyword evidence="5" id="KW-0249">Electron transport</keyword>
<gene>
    <name evidence="12" type="ORF">H5410_011787</name>
</gene>
<evidence type="ECO:0000256" key="7">
    <source>
        <dbReference type="ARBA" id="ARBA00023136"/>
    </source>
</evidence>
<evidence type="ECO:0000259" key="10">
    <source>
        <dbReference type="PROSITE" id="PS50836"/>
    </source>
</evidence>
<feature type="domain" description="DOMON" evidence="10">
    <location>
        <begin position="66"/>
        <end position="181"/>
    </location>
</feature>
<reference evidence="12 13" key="1">
    <citation type="submission" date="2020-09" db="EMBL/GenBank/DDBJ databases">
        <title>De no assembly of potato wild relative species, Solanum commersonii.</title>
        <authorList>
            <person name="Cho K."/>
        </authorList>
    </citation>
    <scope>NUCLEOTIDE SEQUENCE [LARGE SCALE GENOMIC DNA]</scope>
    <source>
        <strain evidence="12">LZ3.2</strain>
        <tissue evidence="12">Leaf</tissue>
    </source>
</reference>
<dbReference type="InterPro" id="IPR006593">
    <property type="entry name" value="Cyt_b561/ferric_Rdtase_TM"/>
</dbReference>
<comment type="caution">
    <text evidence="12">The sequence shown here is derived from an EMBL/GenBank/DDBJ whole genome shotgun (WGS) entry which is preliminary data.</text>
</comment>
<evidence type="ECO:0000259" key="11">
    <source>
        <dbReference type="PROSITE" id="PS50939"/>
    </source>
</evidence>
<keyword evidence="13" id="KW-1185">Reference proteome</keyword>
<feature type="transmembrane region" description="Helical" evidence="8">
    <location>
        <begin position="258"/>
        <end position="282"/>
    </location>
</feature>
<comment type="subcellular location">
    <subcellularLocation>
        <location evidence="1">Membrane</location>
    </subcellularLocation>
</comment>
<feature type="transmembrane region" description="Helical" evidence="8">
    <location>
        <begin position="294"/>
        <end position="314"/>
    </location>
</feature>
<dbReference type="SMART" id="SM00665">
    <property type="entry name" value="B561"/>
    <property type="match status" value="1"/>
</dbReference>
<dbReference type="GO" id="GO:0016020">
    <property type="term" value="C:membrane"/>
    <property type="evidence" value="ECO:0007669"/>
    <property type="project" value="UniProtKB-SubCell"/>
</dbReference>
<keyword evidence="6 8" id="KW-1133">Transmembrane helix</keyword>
<dbReference type="Gene3D" id="1.20.120.1770">
    <property type="match status" value="1"/>
</dbReference>
<keyword evidence="4 9" id="KW-0732">Signal</keyword>